<keyword evidence="3" id="KW-1185">Reference proteome</keyword>
<dbReference type="SUPFAM" id="SSF89392">
    <property type="entry name" value="Prokaryotic lipoproteins and lipoprotein localization factors"/>
    <property type="match status" value="1"/>
</dbReference>
<accession>A0ABW7YAS1</accession>
<evidence type="ECO:0000313" key="2">
    <source>
        <dbReference type="EMBL" id="MFI5679493.1"/>
    </source>
</evidence>
<sequence length="234" mass="24763">MGKNLTAVTVLLACVATGGAMAGCSADSGGEEPSAEQLLDDANDTMKALTSVTVNAKTTTVPDGKGFSSRLTTDLKGTCRSSRTWDNGARLEQIRIGDADYVRPNRAYLMMAGEETTGRGEQQRWVKSPASKAAAKDGLSDCTWPFSSFGKATKGGPTEVDGRPATRVVVTDKAHKGSTYTFSVATEGKPYLLSVVYKGTDYQSTTSFNGFDEPLDVRPPAENDVLDARRLSGG</sequence>
<comment type="caution">
    <text evidence="2">The sequence shown here is derived from an EMBL/GenBank/DDBJ whole genome shotgun (WGS) entry which is preliminary data.</text>
</comment>
<proteinExistence type="predicted"/>
<evidence type="ECO:0008006" key="4">
    <source>
        <dbReference type="Google" id="ProtNLM"/>
    </source>
</evidence>
<feature type="signal peptide" evidence="1">
    <location>
        <begin position="1"/>
        <end position="22"/>
    </location>
</feature>
<gene>
    <name evidence="2" type="ORF">ACIA8P_33475</name>
</gene>
<dbReference type="Proteomes" id="UP001612415">
    <property type="component" value="Unassembled WGS sequence"/>
</dbReference>
<keyword evidence="1" id="KW-0732">Signal</keyword>
<evidence type="ECO:0000256" key="1">
    <source>
        <dbReference type="SAM" id="SignalP"/>
    </source>
</evidence>
<dbReference type="RefSeq" id="WP_398659955.1">
    <property type="nucleotide sequence ID" value="NZ_JBITDC010000015.1"/>
</dbReference>
<feature type="chain" id="PRO_5046205891" description="Lipoprotein" evidence="1">
    <location>
        <begin position="23"/>
        <end position="234"/>
    </location>
</feature>
<dbReference type="Gene3D" id="2.50.20.20">
    <property type="match status" value="1"/>
</dbReference>
<organism evidence="2 3">
    <name type="scientific">Streptomyces cellulosae</name>
    <dbReference type="NCBI Taxonomy" id="1968"/>
    <lineage>
        <taxon>Bacteria</taxon>
        <taxon>Bacillati</taxon>
        <taxon>Actinomycetota</taxon>
        <taxon>Actinomycetes</taxon>
        <taxon>Kitasatosporales</taxon>
        <taxon>Streptomycetaceae</taxon>
        <taxon>Streptomyces</taxon>
    </lineage>
</organism>
<dbReference type="PROSITE" id="PS51257">
    <property type="entry name" value="PROKAR_LIPOPROTEIN"/>
    <property type="match status" value="1"/>
</dbReference>
<name>A0ABW7YAS1_STRCE</name>
<reference evidence="2 3" key="1">
    <citation type="submission" date="2024-10" db="EMBL/GenBank/DDBJ databases">
        <title>The Natural Products Discovery Center: Release of the First 8490 Sequenced Strains for Exploring Actinobacteria Biosynthetic Diversity.</title>
        <authorList>
            <person name="Kalkreuter E."/>
            <person name="Kautsar S.A."/>
            <person name="Yang D."/>
            <person name="Bader C.D."/>
            <person name="Teijaro C.N."/>
            <person name="Fluegel L."/>
            <person name="Davis C.M."/>
            <person name="Simpson J.R."/>
            <person name="Lauterbach L."/>
            <person name="Steele A.D."/>
            <person name="Gui C."/>
            <person name="Meng S."/>
            <person name="Li G."/>
            <person name="Viehrig K."/>
            <person name="Ye F."/>
            <person name="Su P."/>
            <person name="Kiefer A.F."/>
            <person name="Nichols A."/>
            <person name="Cepeda A.J."/>
            <person name="Yan W."/>
            <person name="Fan B."/>
            <person name="Jiang Y."/>
            <person name="Adhikari A."/>
            <person name="Zheng C.-J."/>
            <person name="Schuster L."/>
            <person name="Cowan T.M."/>
            <person name="Smanski M.J."/>
            <person name="Chevrette M.G."/>
            <person name="De Carvalho L.P.S."/>
            <person name="Shen B."/>
        </authorList>
    </citation>
    <scope>NUCLEOTIDE SEQUENCE [LARGE SCALE GENOMIC DNA]</scope>
    <source>
        <strain evidence="2 3">NPDC051599</strain>
    </source>
</reference>
<dbReference type="EMBL" id="JBITDC010000015">
    <property type="protein sequence ID" value="MFI5679493.1"/>
    <property type="molecule type" value="Genomic_DNA"/>
</dbReference>
<protein>
    <recommendedName>
        <fullName evidence="4">Lipoprotein</fullName>
    </recommendedName>
</protein>
<dbReference type="InterPro" id="IPR029046">
    <property type="entry name" value="LolA/LolB/LppX"/>
</dbReference>
<evidence type="ECO:0000313" key="3">
    <source>
        <dbReference type="Proteomes" id="UP001612415"/>
    </source>
</evidence>